<organism evidence="1 2">
    <name type="scientific">Gryllus longicercus</name>
    <dbReference type="NCBI Taxonomy" id="2509291"/>
    <lineage>
        <taxon>Eukaryota</taxon>
        <taxon>Metazoa</taxon>
        <taxon>Ecdysozoa</taxon>
        <taxon>Arthropoda</taxon>
        <taxon>Hexapoda</taxon>
        <taxon>Insecta</taxon>
        <taxon>Pterygota</taxon>
        <taxon>Neoptera</taxon>
        <taxon>Polyneoptera</taxon>
        <taxon>Orthoptera</taxon>
        <taxon>Ensifera</taxon>
        <taxon>Gryllidea</taxon>
        <taxon>Grylloidea</taxon>
        <taxon>Gryllidae</taxon>
        <taxon>Gryllinae</taxon>
        <taxon>Gryllus</taxon>
    </lineage>
</organism>
<comment type="caution">
    <text evidence="1">The sequence shown here is derived from an EMBL/GenBank/DDBJ whole genome shotgun (WGS) entry which is preliminary data.</text>
</comment>
<dbReference type="GO" id="GO:0042645">
    <property type="term" value="C:mitochondrial nucleoid"/>
    <property type="evidence" value="ECO:0007669"/>
    <property type="project" value="TreeGrafter"/>
</dbReference>
<gene>
    <name evidence="1" type="ORF">R5R35_008599</name>
</gene>
<dbReference type="PANTHER" id="PTHR21053:SF2">
    <property type="entry name" value="TRANSCRIPTION ELONGATION FACTOR, MITOCHONDRIAL"/>
    <property type="match status" value="1"/>
</dbReference>
<sequence length="278" mass="31366">MSKRILSNALPEVLRSISTCQTARFKMGCCSQIHSKAATLGTEIDLQKKTKRQDVTKLVYPKLSDRVIKGLETVSSFHITNSAISWAKMSCTRKLLEWEVKQIVQETDKVHLLTVYKTILQITNCLPKSNVYVLEEMSKSRQSTSGAFLANVSMLQFRAILLAYLNGFEIPSEESEGGFNKVYFLKSRVAARLSSTLVGREKVAVEQTVMNIVNIPGHTGTCPQYSPINVDWTLKQKYLSQESVEKENMGQALLLVMAFMDLLISKRQQSINHIRKIN</sequence>
<accession>A0AAN9V6R8</accession>
<reference evidence="1 2" key="1">
    <citation type="submission" date="2024-03" db="EMBL/GenBank/DDBJ databases">
        <title>The genome assembly and annotation of the cricket Gryllus longicercus Weissman &amp; Gray.</title>
        <authorList>
            <person name="Szrajer S."/>
            <person name="Gray D."/>
            <person name="Ylla G."/>
        </authorList>
    </citation>
    <scope>NUCLEOTIDE SEQUENCE [LARGE SCALE GENOMIC DNA]</scope>
    <source>
        <strain evidence="1">DAG 2021-001</strain>
        <tissue evidence="1">Whole body minus gut</tissue>
    </source>
</reference>
<dbReference type="GO" id="GO:0006392">
    <property type="term" value="P:transcription elongation by mitochondrial RNA polymerase"/>
    <property type="evidence" value="ECO:0007669"/>
    <property type="project" value="InterPro"/>
</dbReference>
<protein>
    <submittedName>
        <fullName evidence="1">Uncharacterized protein</fullName>
    </submittedName>
</protein>
<name>A0AAN9V6R8_9ORTH</name>
<dbReference type="InterPro" id="IPR039150">
    <property type="entry name" value="TEFM"/>
</dbReference>
<keyword evidence="2" id="KW-1185">Reference proteome</keyword>
<dbReference type="AlphaFoldDB" id="A0AAN9V6R8"/>
<evidence type="ECO:0000313" key="2">
    <source>
        <dbReference type="Proteomes" id="UP001378592"/>
    </source>
</evidence>
<evidence type="ECO:0000313" key="1">
    <source>
        <dbReference type="EMBL" id="KAK7790815.1"/>
    </source>
</evidence>
<dbReference type="PANTHER" id="PTHR21053">
    <property type="entry name" value="TRANSCRIPTION ELONGATION FACTOR, MITOCHONDRIAL"/>
    <property type="match status" value="1"/>
</dbReference>
<proteinExistence type="predicted"/>
<dbReference type="GO" id="GO:0030337">
    <property type="term" value="F:DNA polymerase processivity factor activity"/>
    <property type="evidence" value="ECO:0007669"/>
    <property type="project" value="TreeGrafter"/>
</dbReference>
<dbReference type="EMBL" id="JAZDUA010000584">
    <property type="protein sequence ID" value="KAK7790815.1"/>
    <property type="molecule type" value="Genomic_DNA"/>
</dbReference>
<dbReference type="Proteomes" id="UP001378592">
    <property type="component" value="Unassembled WGS sequence"/>
</dbReference>